<name>A0ABW5UXX2_9MICO</name>
<evidence type="ECO:0000313" key="4">
    <source>
        <dbReference type="EMBL" id="MFD2758076.1"/>
    </source>
</evidence>
<evidence type="ECO:0000313" key="5">
    <source>
        <dbReference type="Proteomes" id="UP001597492"/>
    </source>
</evidence>
<dbReference type="RefSeq" id="WP_019618530.1">
    <property type="nucleotide sequence ID" value="NZ_JBHUNE010000006.1"/>
</dbReference>
<protein>
    <recommendedName>
        <fullName evidence="6">DUF4352 domain-containing protein</fullName>
    </recommendedName>
</protein>
<evidence type="ECO:0008006" key="6">
    <source>
        <dbReference type="Google" id="ProtNLM"/>
    </source>
</evidence>
<reference evidence="5" key="1">
    <citation type="journal article" date="2019" name="Int. J. Syst. Evol. Microbiol.">
        <title>The Global Catalogue of Microorganisms (GCM) 10K type strain sequencing project: providing services to taxonomists for standard genome sequencing and annotation.</title>
        <authorList>
            <consortium name="The Broad Institute Genomics Platform"/>
            <consortium name="The Broad Institute Genome Sequencing Center for Infectious Disease"/>
            <person name="Wu L."/>
            <person name="Ma J."/>
        </authorList>
    </citation>
    <scope>NUCLEOTIDE SEQUENCE [LARGE SCALE GENOMIC DNA]</scope>
    <source>
        <strain evidence="5">TISTR 1514</strain>
    </source>
</reference>
<accession>A0ABW5UXX2</accession>
<comment type="caution">
    <text evidence="4">The sequence shown here is derived from an EMBL/GenBank/DDBJ whole genome shotgun (WGS) entry which is preliminary data.</text>
</comment>
<feature type="transmembrane region" description="Helical" evidence="3">
    <location>
        <begin position="57"/>
        <end position="77"/>
    </location>
</feature>
<keyword evidence="3" id="KW-0812">Transmembrane</keyword>
<evidence type="ECO:0000256" key="2">
    <source>
        <dbReference type="SAM" id="MobiDB-lite"/>
    </source>
</evidence>
<proteinExistence type="predicted"/>
<sequence>MSNFQAPAQNPIPPAPAPASGLQPPIPAPPKRKNGLGIAALIVAIVGFVFACMPGALIVGWVLLPVGFILGLVALFLRGKVKWQAVSAVIISVVGTIVGVAVFFGVVANAVNEVVEENGNVDVTSNDGAEADAVDADEEAVAEEAGADDAAEAGTRENPVPLGSTLEGKDWIITINSVTLDATEAVLAENQFNEAPADGNVYILVNYTVTYTGDDLEGSMPIMTTVEFVTAAGNTVESYESFTVAPDAIDTTSTLYEGASATGNEVFEVPAPADGVIAVKPGMTADTVFVAIQ</sequence>
<evidence type="ECO:0000256" key="1">
    <source>
        <dbReference type="ARBA" id="ARBA00022729"/>
    </source>
</evidence>
<evidence type="ECO:0000256" key="3">
    <source>
        <dbReference type="SAM" id="Phobius"/>
    </source>
</evidence>
<organism evidence="4 5">
    <name type="scientific">Gulosibacter faecalis</name>
    <dbReference type="NCBI Taxonomy" id="272240"/>
    <lineage>
        <taxon>Bacteria</taxon>
        <taxon>Bacillati</taxon>
        <taxon>Actinomycetota</taxon>
        <taxon>Actinomycetes</taxon>
        <taxon>Micrococcales</taxon>
        <taxon>Microbacteriaceae</taxon>
        <taxon>Gulosibacter</taxon>
    </lineage>
</organism>
<keyword evidence="3" id="KW-1133">Transmembrane helix</keyword>
<keyword evidence="3" id="KW-0472">Membrane</keyword>
<keyword evidence="5" id="KW-1185">Reference proteome</keyword>
<dbReference type="EMBL" id="JBHUNE010000006">
    <property type="protein sequence ID" value="MFD2758076.1"/>
    <property type="molecule type" value="Genomic_DNA"/>
</dbReference>
<dbReference type="Gene3D" id="2.60.40.1240">
    <property type="match status" value="1"/>
</dbReference>
<feature type="transmembrane region" description="Helical" evidence="3">
    <location>
        <begin position="34"/>
        <end position="51"/>
    </location>
</feature>
<keyword evidence="1" id="KW-0732">Signal</keyword>
<gene>
    <name evidence="4" type="ORF">ACFSW7_06770</name>
</gene>
<feature type="region of interest" description="Disordered" evidence="2">
    <location>
        <begin position="1"/>
        <end position="24"/>
    </location>
</feature>
<dbReference type="InterPro" id="IPR029050">
    <property type="entry name" value="Immunoprotect_excell_Ig-like"/>
</dbReference>
<feature type="transmembrane region" description="Helical" evidence="3">
    <location>
        <begin position="89"/>
        <end position="111"/>
    </location>
</feature>
<dbReference type="Proteomes" id="UP001597492">
    <property type="component" value="Unassembled WGS sequence"/>
</dbReference>